<dbReference type="EMBL" id="HBGU01011960">
    <property type="protein sequence ID" value="CAD9416592.1"/>
    <property type="molecule type" value="Transcribed_RNA"/>
</dbReference>
<evidence type="ECO:0000256" key="1">
    <source>
        <dbReference type="SAM" id="Phobius"/>
    </source>
</evidence>
<protein>
    <submittedName>
        <fullName evidence="2">Uncharacterized protein</fullName>
    </submittedName>
</protein>
<organism evidence="2">
    <name type="scientific">Haptolina brevifila</name>
    <dbReference type="NCBI Taxonomy" id="156173"/>
    <lineage>
        <taxon>Eukaryota</taxon>
        <taxon>Haptista</taxon>
        <taxon>Haptophyta</taxon>
        <taxon>Prymnesiophyceae</taxon>
        <taxon>Prymnesiales</taxon>
        <taxon>Prymnesiaceae</taxon>
        <taxon>Haptolina</taxon>
    </lineage>
</organism>
<accession>A0A7S2FV57</accession>
<feature type="transmembrane region" description="Helical" evidence="1">
    <location>
        <begin position="54"/>
        <end position="73"/>
    </location>
</feature>
<keyword evidence="1" id="KW-0472">Membrane</keyword>
<dbReference type="AlphaFoldDB" id="A0A7S2FV57"/>
<keyword evidence="1" id="KW-1133">Transmembrane helix</keyword>
<gene>
    <name evidence="2" type="ORF">CBRE1094_LOCUS6570</name>
</gene>
<sequence>MASQRSPSTNRLKGSVFEAHDELLEQERRVSEGQSAGRRIDEFQVRLNSLSTQAMLLLGAVLVPLGAETLNILGDTASAVCIYKSGAHRVFGLLLIISCVVSTCASFLVVCGSAWLNSRGQQAYLDVGWEIAVEYLRWYTRDIYSWFAQALRPLSSSMHPSLAVSAFHWRGGVCLLACGQICGRGS</sequence>
<evidence type="ECO:0000313" key="2">
    <source>
        <dbReference type="EMBL" id="CAD9416592.1"/>
    </source>
</evidence>
<reference evidence="2" key="1">
    <citation type="submission" date="2021-01" db="EMBL/GenBank/DDBJ databases">
        <authorList>
            <person name="Corre E."/>
            <person name="Pelletier E."/>
            <person name="Niang G."/>
            <person name="Scheremetjew M."/>
            <person name="Finn R."/>
            <person name="Kale V."/>
            <person name="Holt S."/>
            <person name="Cochrane G."/>
            <person name="Meng A."/>
            <person name="Brown T."/>
            <person name="Cohen L."/>
        </authorList>
    </citation>
    <scope>NUCLEOTIDE SEQUENCE</scope>
    <source>
        <strain evidence="2">UTEX LB 985</strain>
    </source>
</reference>
<keyword evidence="1" id="KW-0812">Transmembrane</keyword>
<feature type="transmembrane region" description="Helical" evidence="1">
    <location>
        <begin position="93"/>
        <end position="116"/>
    </location>
</feature>
<proteinExistence type="predicted"/>
<name>A0A7S2FV57_9EUKA</name>